<evidence type="ECO:0000256" key="1">
    <source>
        <dbReference type="ARBA" id="ARBA00005179"/>
    </source>
</evidence>
<evidence type="ECO:0000256" key="3">
    <source>
        <dbReference type="ARBA" id="ARBA00022691"/>
    </source>
</evidence>
<dbReference type="OrthoDB" id="2094832at2759"/>
<organism evidence="5 6">
    <name type="scientific">Daedalea quercina L-15889</name>
    <dbReference type="NCBI Taxonomy" id="1314783"/>
    <lineage>
        <taxon>Eukaryota</taxon>
        <taxon>Fungi</taxon>
        <taxon>Dikarya</taxon>
        <taxon>Basidiomycota</taxon>
        <taxon>Agaricomycotina</taxon>
        <taxon>Agaricomycetes</taxon>
        <taxon>Polyporales</taxon>
        <taxon>Fomitopsis</taxon>
    </lineage>
</organism>
<dbReference type="PANTHER" id="PTHR35897:SF1">
    <property type="entry name" value="METHYLTRANSFERASE AUSD"/>
    <property type="match status" value="1"/>
</dbReference>
<keyword evidence="2" id="KW-0808">Transferase</keyword>
<dbReference type="InterPro" id="IPR029063">
    <property type="entry name" value="SAM-dependent_MTases_sf"/>
</dbReference>
<comment type="similarity">
    <text evidence="4">Belongs to the class I-like SAM-binding methyltransferase superfamily.</text>
</comment>
<dbReference type="EMBL" id="KV429167">
    <property type="protein sequence ID" value="KZT63650.1"/>
    <property type="molecule type" value="Genomic_DNA"/>
</dbReference>
<dbReference type="InterPro" id="IPR051654">
    <property type="entry name" value="Meroterpenoid_MTases"/>
</dbReference>
<dbReference type="Proteomes" id="UP000076727">
    <property type="component" value="Unassembled WGS sequence"/>
</dbReference>
<evidence type="ECO:0000256" key="4">
    <source>
        <dbReference type="ARBA" id="ARBA00038314"/>
    </source>
</evidence>
<accession>A0A165KVV2</accession>
<dbReference type="Gene3D" id="3.40.50.150">
    <property type="entry name" value="Vaccinia Virus protein VP39"/>
    <property type="match status" value="1"/>
</dbReference>
<name>A0A165KVV2_9APHY</name>
<keyword evidence="6" id="KW-1185">Reference proteome</keyword>
<dbReference type="SUPFAM" id="SSF53335">
    <property type="entry name" value="S-adenosyl-L-methionine-dependent methyltransferases"/>
    <property type="match status" value="1"/>
</dbReference>
<dbReference type="AlphaFoldDB" id="A0A165KVV2"/>
<evidence type="ECO:0000256" key="2">
    <source>
        <dbReference type="ARBA" id="ARBA00022679"/>
    </source>
</evidence>
<proteinExistence type="inferred from homology"/>
<evidence type="ECO:0008006" key="7">
    <source>
        <dbReference type="Google" id="ProtNLM"/>
    </source>
</evidence>
<sequence length="303" mass="33315">MALVGGAHAVRGALGNVTLDESLYHLDEDESAFFKAQTGIDNDEALRKHILKAQKDAYEVWPFPCIRRFSFTKLKISRLPAYPQLVAIGKNRPGAILLDLGTCFGNDLRKAVADGFPVRNTIGTDIEPAFWQLGHKLFNSTPDTFPSTFLPGDVFDSAFLGLQPLPTAIPDAPAPALEGLTSLNPLHGRVSVIHASAIFHLFEESKQRELAHAVAGLLSPEHGSLMLGRHAAAPEKGIRRSEVGAKPFEMFCDSVDSWRDMWEGIFEPGTVKIETELEEVANGAQRTGINMQLWEMTWSVTRL</sequence>
<protein>
    <recommendedName>
        <fullName evidence="7">Methyltransferase domain-containing protein</fullName>
    </recommendedName>
</protein>
<evidence type="ECO:0000313" key="6">
    <source>
        <dbReference type="Proteomes" id="UP000076727"/>
    </source>
</evidence>
<reference evidence="5 6" key="1">
    <citation type="journal article" date="2016" name="Mol. Biol. Evol.">
        <title>Comparative Genomics of Early-Diverging Mushroom-Forming Fungi Provides Insights into the Origins of Lignocellulose Decay Capabilities.</title>
        <authorList>
            <person name="Nagy L.G."/>
            <person name="Riley R."/>
            <person name="Tritt A."/>
            <person name="Adam C."/>
            <person name="Daum C."/>
            <person name="Floudas D."/>
            <person name="Sun H."/>
            <person name="Yadav J.S."/>
            <person name="Pangilinan J."/>
            <person name="Larsson K.H."/>
            <person name="Matsuura K."/>
            <person name="Barry K."/>
            <person name="Labutti K."/>
            <person name="Kuo R."/>
            <person name="Ohm R.A."/>
            <person name="Bhattacharya S.S."/>
            <person name="Shirouzu T."/>
            <person name="Yoshinaga Y."/>
            <person name="Martin F.M."/>
            <person name="Grigoriev I.V."/>
            <person name="Hibbett D.S."/>
        </authorList>
    </citation>
    <scope>NUCLEOTIDE SEQUENCE [LARGE SCALE GENOMIC DNA]</scope>
    <source>
        <strain evidence="5 6">L-15889</strain>
    </source>
</reference>
<comment type="pathway">
    <text evidence="1">Secondary metabolite biosynthesis.</text>
</comment>
<dbReference type="GO" id="GO:0016740">
    <property type="term" value="F:transferase activity"/>
    <property type="evidence" value="ECO:0007669"/>
    <property type="project" value="UniProtKB-KW"/>
</dbReference>
<dbReference type="STRING" id="1314783.A0A165KVV2"/>
<keyword evidence="3" id="KW-0949">S-adenosyl-L-methionine</keyword>
<evidence type="ECO:0000313" key="5">
    <source>
        <dbReference type="EMBL" id="KZT63650.1"/>
    </source>
</evidence>
<gene>
    <name evidence="5" type="ORF">DAEQUDRAFT_733588</name>
</gene>
<dbReference type="PANTHER" id="PTHR35897">
    <property type="entry name" value="METHYLTRANSFERASE AUSD"/>
    <property type="match status" value="1"/>
</dbReference>